<evidence type="ECO:0000256" key="1">
    <source>
        <dbReference type="SAM" id="Phobius"/>
    </source>
</evidence>
<accession>A0A0F9DI55</accession>
<protein>
    <recommendedName>
        <fullName evidence="3">DUF5671 domain-containing protein</fullName>
    </recommendedName>
</protein>
<proteinExistence type="predicted"/>
<keyword evidence="1" id="KW-0472">Membrane</keyword>
<dbReference type="EMBL" id="LAZR01028843">
    <property type="protein sequence ID" value="KKL61368.1"/>
    <property type="molecule type" value="Genomic_DNA"/>
</dbReference>
<name>A0A0F9DI55_9ZZZZ</name>
<organism evidence="2">
    <name type="scientific">marine sediment metagenome</name>
    <dbReference type="NCBI Taxonomy" id="412755"/>
    <lineage>
        <taxon>unclassified sequences</taxon>
        <taxon>metagenomes</taxon>
        <taxon>ecological metagenomes</taxon>
    </lineage>
</organism>
<reference evidence="2" key="1">
    <citation type="journal article" date="2015" name="Nature">
        <title>Complex archaea that bridge the gap between prokaryotes and eukaryotes.</title>
        <authorList>
            <person name="Spang A."/>
            <person name="Saw J.H."/>
            <person name="Jorgensen S.L."/>
            <person name="Zaremba-Niedzwiedzka K."/>
            <person name="Martijn J."/>
            <person name="Lind A.E."/>
            <person name="van Eijk R."/>
            <person name="Schleper C."/>
            <person name="Guy L."/>
            <person name="Ettema T.J."/>
        </authorList>
    </citation>
    <scope>NUCLEOTIDE SEQUENCE</scope>
</reference>
<feature type="transmembrane region" description="Helical" evidence="1">
    <location>
        <begin position="89"/>
        <end position="110"/>
    </location>
</feature>
<feature type="transmembrane region" description="Helical" evidence="1">
    <location>
        <begin position="12"/>
        <end position="31"/>
    </location>
</feature>
<dbReference type="AlphaFoldDB" id="A0A0F9DI55"/>
<keyword evidence="1" id="KW-0812">Transmembrane</keyword>
<keyword evidence="1" id="KW-1133">Transmembrane helix</keyword>
<evidence type="ECO:0000313" key="2">
    <source>
        <dbReference type="EMBL" id="KKL61368.1"/>
    </source>
</evidence>
<gene>
    <name evidence="2" type="ORF">LCGC14_2196010</name>
</gene>
<comment type="caution">
    <text evidence="2">The sequence shown here is derived from an EMBL/GenBank/DDBJ whole genome shotgun (WGS) entry which is preliminary data.</text>
</comment>
<sequence>MRKRLTIRTAYLYLFSLVGLVLIIVGMVRLVNLGLKVYIFTDADISYRYPGPAPKLIPGESDAVREEPTKEELDAYYEKERRSRRQRDAAGAFASLIIGVPLYVYHWTLIRRERD</sequence>
<evidence type="ECO:0008006" key="3">
    <source>
        <dbReference type="Google" id="ProtNLM"/>
    </source>
</evidence>